<keyword evidence="1" id="KW-0456">Lyase</keyword>
<dbReference type="InterPro" id="IPR011050">
    <property type="entry name" value="Pectin_lyase_fold/virulence"/>
</dbReference>
<evidence type="ECO:0000313" key="1">
    <source>
        <dbReference type="EMBL" id="SFS75678.1"/>
    </source>
</evidence>
<proteinExistence type="predicted"/>
<dbReference type="GO" id="GO:0016829">
    <property type="term" value="F:lyase activity"/>
    <property type="evidence" value="ECO:0007669"/>
    <property type="project" value="UniProtKB-KW"/>
</dbReference>
<reference evidence="2" key="1">
    <citation type="submission" date="2016-10" db="EMBL/GenBank/DDBJ databases">
        <authorList>
            <person name="Varghese N."/>
            <person name="Submissions S."/>
        </authorList>
    </citation>
    <scope>NUCLEOTIDE SEQUENCE [LARGE SCALE GENOMIC DNA]</scope>
    <source>
        <strain evidence="2">DSM 24450</strain>
    </source>
</reference>
<dbReference type="Proteomes" id="UP000199312">
    <property type="component" value="Unassembled WGS sequence"/>
</dbReference>
<gene>
    <name evidence="1" type="ORF">SAMN04488006_3024</name>
</gene>
<dbReference type="Gene3D" id="2.160.20.10">
    <property type="entry name" value="Single-stranded right-handed beta-helix, Pectin lyase-like"/>
    <property type="match status" value="2"/>
</dbReference>
<dbReference type="Pfam" id="PF14592">
    <property type="entry name" value="Chondroitinas_B"/>
    <property type="match status" value="1"/>
</dbReference>
<sequence>MVNQLYFFNMKSKLLYYLCFFIIFSISISCQKSVVSIVLVHNVDEYNNAVTNAKAGDEIVLANGIWKDVELVFKGEGTLDNPIKLKAETAGEVFIEGASNLKIGGKYLEVSGLYFRNGYTPSKTVIEFFADKETFANNCKVTNCVIEDYTQPNKEDTDHWVEFWGRNNELSNCYLAGKSNFGPTIRVFLKGNEHIKNYHKIINNYFGPRPRKGGPHGETLQIGDSGTSMTPSNTIVSNNYFDRCNGEVEIISSKSNNNEFRNNIFFECEGSLVLRHGNYATIDGNIFIGNDNSNFIGGIRVINTGHWITNNYFYKINGSEFRSALAVMNGIPKSPLNRYNQVTDVVVAYNSYINCKSPFNFSVGANVDKKDVLPASEIRSERPERTIVANNLIYNETNGEYPIVNYDKVDGVTFKNNLINSDNKSDVKSDGIITKNFEVNKLLDWLYVPTQNNEDVYVGFDFDTIKTDLFGNVRRELNAVGAILVPVNENKIKINKKAYGPNWFTVEKVKQDAKIINVSSDVNLQNEIQNASAGDVIVLNTGVYNVNQSLVINKRITLKSADSTSKTILNFIENKQGAAFQMHPKGNLILENILLDGNSDQDAIATLDKNMSSAFNIWIKNSEINNFKSVLKVSKGSFADTVYVANSTIKNCINGIQLAEEIEDKGDYNAEFLFVKDSKFEGVQKNVINYYRGGYDESTIGGNLKITNSEFTNCGKLEETNILIKSRGIVNVEISNNKFLNNPVKLIAILWGEKGQKPLNNTISNSGKFEIQQNLKLKLMY</sequence>
<keyword evidence="2" id="KW-1185">Reference proteome</keyword>
<dbReference type="InterPro" id="IPR006626">
    <property type="entry name" value="PbH1"/>
</dbReference>
<dbReference type="EMBL" id="FOZP01000008">
    <property type="protein sequence ID" value="SFS75678.1"/>
    <property type="molecule type" value="Genomic_DNA"/>
</dbReference>
<dbReference type="SUPFAM" id="SSF51126">
    <property type="entry name" value="Pectin lyase-like"/>
    <property type="match status" value="2"/>
</dbReference>
<dbReference type="SMART" id="SM00710">
    <property type="entry name" value="PbH1"/>
    <property type="match status" value="8"/>
</dbReference>
<dbReference type="STRING" id="593133.SAMN04488006_3024"/>
<organism evidence="1 2">
    <name type="scientific">Lutibacter maritimus</name>
    <dbReference type="NCBI Taxonomy" id="593133"/>
    <lineage>
        <taxon>Bacteria</taxon>
        <taxon>Pseudomonadati</taxon>
        <taxon>Bacteroidota</taxon>
        <taxon>Flavobacteriia</taxon>
        <taxon>Flavobacteriales</taxon>
        <taxon>Flavobacteriaceae</taxon>
        <taxon>Lutibacter</taxon>
    </lineage>
</organism>
<evidence type="ECO:0000313" key="2">
    <source>
        <dbReference type="Proteomes" id="UP000199312"/>
    </source>
</evidence>
<name>A0A1I6SG15_9FLAO</name>
<accession>A0A1I6SG15</accession>
<dbReference type="AlphaFoldDB" id="A0A1I6SG15"/>
<dbReference type="InterPro" id="IPR039513">
    <property type="entry name" value="PL-6"/>
</dbReference>
<dbReference type="CDD" id="cd14251">
    <property type="entry name" value="PL-6"/>
    <property type="match status" value="1"/>
</dbReference>
<protein>
    <submittedName>
        <fullName evidence="1">Poly(Beta-D-mannuronate) lyase</fullName>
    </submittedName>
</protein>
<dbReference type="InterPro" id="IPR012334">
    <property type="entry name" value="Pectin_lyas_fold"/>
</dbReference>